<accession>A0A0D0C4Z6</accession>
<sequence>NTTHHLQPLDIGCFGLLQTAWFNCCDTVLGETGEPMELQNVVKEYWEVRQGAFKETTILASWQNSGI</sequence>
<keyword evidence="2" id="KW-1185">Reference proteome</keyword>
<dbReference type="Proteomes" id="UP000053593">
    <property type="component" value="Unassembled WGS sequence"/>
</dbReference>
<name>A0A0D0C4Z6_9AGAR</name>
<proteinExistence type="predicted"/>
<dbReference type="OrthoDB" id="3064354at2759"/>
<organism evidence="1 2">
    <name type="scientific">Collybiopsis luxurians FD-317 M1</name>
    <dbReference type="NCBI Taxonomy" id="944289"/>
    <lineage>
        <taxon>Eukaryota</taxon>
        <taxon>Fungi</taxon>
        <taxon>Dikarya</taxon>
        <taxon>Basidiomycota</taxon>
        <taxon>Agaricomycotina</taxon>
        <taxon>Agaricomycetes</taxon>
        <taxon>Agaricomycetidae</taxon>
        <taxon>Agaricales</taxon>
        <taxon>Marasmiineae</taxon>
        <taxon>Omphalotaceae</taxon>
        <taxon>Collybiopsis</taxon>
        <taxon>Collybiopsis luxurians</taxon>
    </lineage>
</organism>
<reference evidence="1 2" key="1">
    <citation type="submission" date="2014-04" db="EMBL/GenBank/DDBJ databases">
        <title>Evolutionary Origins and Diversification of the Mycorrhizal Mutualists.</title>
        <authorList>
            <consortium name="DOE Joint Genome Institute"/>
            <consortium name="Mycorrhizal Genomics Consortium"/>
            <person name="Kohler A."/>
            <person name="Kuo A."/>
            <person name="Nagy L.G."/>
            <person name="Floudas D."/>
            <person name="Copeland A."/>
            <person name="Barry K.W."/>
            <person name="Cichocki N."/>
            <person name="Veneault-Fourrey C."/>
            <person name="LaButti K."/>
            <person name="Lindquist E.A."/>
            <person name="Lipzen A."/>
            <person name="Lundell T."/>
            <person name="Morin E."/>
            <person name="Murat C."/>
            <person name="Riley R."/>
            <person name="Ohm R."/>
            <person name="Sun H."/>
            <person name="Tunlid A."/>
            <person name="Henrissat B."/>
            <person name="Grigoriev I.V."/>
            <person name="Hibbett D.S."/>
            <person name="Martin F."/>
        </authorList>
    </citation>
    <scope>NUCLEOTIDE SEQUENCE [LARGE SCALE GENOMIC DNA]</scope>
    <source>
        <strain evidence="1 2">FD-317 M1</strain>
    </source>
</reference>
<gene>
    <name evidence="1" type="ORF">GYMLUDRAFT_172573</name>
</gene>
<dbReference type="EMBL" id="KN834790">
    <property type="protein sequence ID" value="KIK57474.1"/>
    <property type="molecule type" value="Genomic_DNA"/>
</dbReference>
<dbReference type="HOGENOM" id="CLU_013929_2_4_1"/>
<protein>
    <submittedName>
        <fullName evidence="1">Uncharacterized protein</fullName>
    </submittedName>
</protein>
<dbReference type="AlphaFoldDB" id="A0A0D0C4Z6"/>
<evidence type="ECO:0000313" key="1">
    <source>
        <dbReference type="EMBL" id="KIK57474.1"/>
    </source>
</evidence>
<evidence type="ECO:0000313" key="2">
    <source>
        <dbReference type="Proteomes" id="UP000053593"/>
    </source>
</evidence>
<feature type="non-terminal residue" evidence="1">
    <location>
        <position position="1"/>
    </location>
</feature>